<dbReference type="EMBL" id="CAJNOI010000111">
    <property type="protein sequence ID" value="CAF1077306.1"/>
    <property type="molecule type" value="Genomic_DNA"/>
</dbReference>
<dbReference type="Proteomes" id="UP000663877">
    <property type="component" value="Unassembled WGS sequence"/>
</dbReference>
<name>A0A814J6K1_9BILA</name>
<dbReference type="InterPro" id="IPR013083">
    <property type="entry name" value="Znf_RING/FYVE/PHD"/>
</dbReference>
<sequence length="233" mass="26776">MTSTNEMGLASERVESSTDIDLSDVHCSTICENILWKPVSCQQCETHFCSKCITLWLTKNPNQCPLRCDSFVQRPCSKFIVKQLSKLQIACIYRPNGCNEIVPYEALEKHEMMCGYKLVKCSTCQSEIPEKNLPEHQLQCSSVRTTSENFQITYEPNAPVLLDSDVNYSTEQFQQYRFEVQSEIRKLRQELREAQSSGVTRNLRVMGLSPKTRNEQLSSKNDELNLTKFHSLT</sequence>
<dbReference type="Gene3D" id="3.30.40.10">
    <property type="entry name" value="Zinc/RING finger domain, C3HC4 (zinc finger)"/>
    <property type="match status" value="2"/>
</dbReference>
<proteinExistence type="predicted"/>
<gene>
    <name evidence="2" type="ORF">BJG266_LOCUS20055</name>
    <name evidence="1" type="ORF">QVE165_LOCUS16659</name>
</gene>
<accession>A0A814J6K1</accession>
<reference evidence="1" key="1">
    <citation type="submission" date="2021-02" db="EMBL/GenBank/DDBJ databases">
        <authorList>
            <person name="Nowell W R."/>
        </authorList>
    </citation>
    <scope>NUCLEOTIDE SEQUENCE</scope>
</reference>
<keyword evidence="3" id="KW-1185">Reference proteome</keyword>
<evidence type="ECO:0000313" key="3">
    <source>
        <dbReference type="Proteomes" id="UP000663832"/>
    </source>
</evidence>
<dbReference type="SUPFAM" id="SSF57850">
    <property type="entry name" value="RING/U-box"/>
    <property type="match status" value="1"/>
</dbReference>
<dbReference type="AlphaFoldDB" id="A0A814J6K1"/>
<dbReference type="PANTHER" id="PTHR10131">
    <property type="entry name" value="TNF RECEPTOR ASSOCIATED FACTOR"/>
    <property type="match status" value="1"/>
</dbReference>
<dbReference type="OrthoDB" id="9049620at2759"/>
<evidence type="ECO:0000313" key="1">
    <source>
        <dbReference type="EMBL" id="CAF1033280.1"/>
    </source>
</evidence>
<organism evidence="1 3">
    <name type="scientific">Adineta steineri</name>
    <dbReference type="NCBI Taxonomy" id="433720"/>
    <lineage>
        <taxon>Eukaryota</taxon>
        <taxon>Metazoa</taxon>
        <taxon>Spiralia</taxon>
        <taxon>Gnathifera</taxon>
        <taxon>Rotifera</taxon>
        <taxon>Eurotatoria</taxon>
        <taxon>Bdelloidea</taxon>
        <taxon>Adinetida</taxon>
        <taxon>Adinetidae</taxon>
        <taxon>Adineta</taxon>
    </lineage>
</organism>
<protein>
    <submittedName>
        <fullName evidence="1">Uncharacterized protein</fullName>
    </submittedName>
</protein>
<dbReference type="PANTHER" id="PTHR10131:SF94">
    <property type="entry name" value="TNF RECEPTOR-ASSOCIATED FACTOR 4"/>
    <property type="match status" value="1"/>
</dbReference>
<evidence type="ECO:0000313" key="2">
    <source>
        <dbReference type="EMBL" id="CAF1077306.1"/>
    </source>
</evidence>
<comment type="caution">
    <text evidence="1">The sequence shown here is derived from an EMBL/GenBank/DDBJ whole genome shotgun (WGS) entry which is preliminary data.</text>
</comment>
<dbReference type="EMBL" id="CAJNOM010000094">
    <property type="protein sequence ID" value="CAF1033280.1"/>
    <property type="molecule type" value="Genomic_DNA"/>
</dbReference>
<dbReference type="Proteomes" id="UP000663832">
    <property type="component" value="Unassembled WGS sequence"/>
</dbReference>
<dbReference type="SUPFAM" id="SSF49599">
    <property type="entry name" value="TRAF domain-like"/>
    <property type="match status" value="1"/>
</dbReference>